<dbReference type="SUPFAM" id="SSF53335">
    <property type="entry name" value="S-adenosyl-L-methionine-dependent methyltransferases"/>
    <property type="match status" value="1"/>
</dbReference>
<dbReference type="InterPro" id="IPR013216">
    <property type="entry name" value="Methyltransf_11"/>
</dbReference>
<dbReference type="GO" id="GO:0032259">
    <property type="term" value="P:methylation"/>
    <property type="evidence" value="ECO:0007669"/>
    <property type="project" value="UniProtKB-KW"/>
</dbReference>
<dbReference type="CDD" id="cd02440">
    <property type="entry name" value="AdoMet_MTases"/>
    <property type="match status" value="1"/>
</dbReference>
<reference evidence="2" key="1">
    <citation type="submission" date="2020-02" db="EMBL/GenBank/DDBJ databases">
        <title>A new Streptomyces sp. for controlling soil-borne diseases.</title>
        <authorList>
            <person name="Li X."/>
            <person name="Tian Y."/>
            <person name="Gao K."/>
        </authorList>
    </citation>
    <scope>NUCLEOTIDE SEQUENCE [LARGE SCALE GENOMIC DNA]</scope>
    <source>
        <strain evidence="2">0250</strain>
    </source>
</reference>
<dbReference type="GO" id="GO:0008757">
    <property type="term" value="F:S-adenosylmethionine-dependent methyltransferase activity"/>
    <property type="evidence" value="ECO:0007669"/>
    <property type="project" value="InterPro"/>
</dbReference>
<accession>A0A6G4AY10</accession>
<dbReference type="RefSeq" id="WP_164437129.1">
    <property type="nucleotide sequence ID" value="NZ_JAAIKT010000134.1"/>
</dbReference>
<evidence type="ECO:0000259" key="1">
    <source>
        <dbReference type="Pfam" id="PF08241"/>
    </source>
</evidence>
<keyword evidence="3" id="KW-1185">Reference proteome</keyword>
<name>A0A6G4AY10_9ACTN</name>
<keyword evidence="2" id="KW-0489">Methyltransferase</keyword>
<comment type="caution">
    <text evidence="2">The sequence shown here is derived from an EMBL/GenBank/DDBJ whole genome shotgun (WGS) entry which is preliminary data.</text>
</comment>
<dbReference type="AlphaFoldDB" id="A0A6G4AY10"/>
<proteinExistence type="predicted"/>
<sequence length="259" mass="27352">MSKEKHSERDVREGATDTLIARLDRVERSPEAERLRARTYELLAIEPGARVVDVGCGAGRAVAELAGRGARVTGVDADERMVAVARERWPGADIRVADVGRLPFGDATVHGYRADKVLHELPDPAGALAEARRVLAPGGRVVLVGQDWEALVVDADDAALTSTIVRARASLVPSPRAARGQRGLLLDAGLGDVTTEAHTTVLTGPETLPLLTGLAEAACAAGAITRDQAGAWCAEQRERARADRLLLAVPLFLTAGTAR</sequence>
<dbReference type="PANTHER" id="PTHR43591:SF78">
    <property type="entry name" value="SLR0407 PROTEIN"/>
    <property type="match status" value="1"/>
</dbReference>
<evidence type="ECO:0000313" key="3">
    <source>
        <dbReference type="Proteomes" id="UP000476310"/>
    </source>
</evidence>
<dbReference type="Gene3D" id="3.40.50.150">
    <property type="entry name" value="Vaccinia Virus protein VP39"/>
    <property type="match status" value="1"/>
</dbReference>
<keyword evidence="2" id="KW-0808">Transferase</keyword>
<gene>
    <name evidence="2" type="ORF">G4H13_46840</name>
</gene>
<protein>
    <submittedName>
        <fullName evidence="2">Methyltransferase domain-containing protein</fullName>
    </submittedName>
</protein>
<dbReference type="EMBL" id="JAAIKT010000134">
    <property type="protein sequence ID" value="NEW77634.1"/>
    <property type="molecule type" value="Genomic_DNA"/>
</dbReference>
<dbReference type="InterPro" id="IPR029063">
    <property type="entry name" value="SAM-dependent_MTases_sf"/>
</dbReference>
<feature type="domain" description="Methyltransferase type 11" evidence="1">
    <location>
        <begin position="52"/>
        <end position="143"/>
    </location>
</feature>
<dbReference type="Proteomes" id="UP000476310">
    <property type="component" value="Unassembled WGS sequence"/>
</dbReference>
<dbReference type="PANTHER" id="PTHR43591">
    <property type="entry name" value="METHYLTRANSFERASE"/>
    <property type="match status" value="1"/>
</dbReference>
<evidence type="ECO:0000313" key="2">
    <source>
        <dbReference type="EMBL" id="NEW77634.1"/>
    </source>
</evidence>
<organism evidence="2 3">
    <name type="scientific">Streptomyces rhizosphaericus</name>
    <dbReference type="NCBI Taxonomy" id="114699"/>
    <lineage>
        <taxon>Bacteria</taxon>
        <taxon>Bacillati</taxon>
        <taxon>Actinomycetota</taxon>
        <taxon>Actinomycetes</taxon>
        <taxon>Kitasatosporales</taxon>
        <taxon>Streptomycetaceae</taxon>
        <taxon>Streptomyces</taxon>
        <taxon>Streptomyces violaceusniger group</taxon>
    </lineage>
</organism>
<dbReference type="Pfam" id="PF08241">
    <property type="entry name" value="Methyltransf_11"/>
    <property type="match status" value="1"/>
</dbReference>